<sequence length="79" mass="8872">MGQQSFLPLERQQTAVFRAQGRLGLSSIGNGTIFRINGETVFLRGVQFQGSYTINPHEETLLTIYKENNMVAKCFGYTP</sequence>
<evidence type="ECO:0000313" key="2">
    <source>
        <dbReference type="Proteomes" id="UP000593565"/>
    </source>
</evidence>
<accession>A0A7J6AZ82</accession>
<organism evidence="1 2">
    <name type="scientific">Ameiurus melas</name>
    <name type="common">Black bullhead</name>
    <name type="synonym">Silurus melas</name>
    <dbReference type="NCBI Taxonomy" id="219545"/>
    <lineage>
        <taxon>Eukaryota</taxon>
        <taxon>Metazoa</taxon>
        <taxon>Chordata</taxon>
        <taxon>Craniata</taxon>
        <taxon>Vertebrata</taxon>
        <taxon>Euteleostomi</taxon>
        <taxon>Actinopterygii</taxon>
        <taxon>Neopterygii</taxon>
        <taxon>Teleostei</taxon>
        <taxon>Ostariophysi</taxon>
        <taxon>Siluriformes</taxon>
        <taxon>Ictaluridae</taxon>
        <taxon>Ameiurus</taxon>
    </lineage>
</organism>
<comment type="caution">
    <text evidence="1">The sequence shown here is derived from an EMBL/GenBank/DDBJ whole genome shotgun (WGS) entry which is preliminary data.</text>
</comment>
<gene>
    <name evidence="1" type="ORF">AMELA_G00089420</name>
</gene>
<protein>
    <submittedName>
        <fullName evidence="1">Uncharacterized protein</fullName>
    </submittedName>
</protein>
<keyword evidence="2" id="KW-1185">Reference proteome</keyword>
<evidence type="ECO:0000313" key="1">
    <source>
        <dbReference type="EMBL" id="KAF4086878.1"/>
    </source>
</evidence>
<dbReference type="Proteomes" id="UP000593565">
    <property type="component" value="Unassembled WGS sequence"/>
</dbReference>
<dbReference type="AlphaFoldDB" id="A0A7J6AZ82"/>
<reference evidence="1 2" key="1">
    <citation type="submission" date="2020-02" db="EMBL/GenBank/DDBJ databases">
        <title>A chromosome-scale genome assembly of the black bullhead catfish (Ameiurus melas).</title>
        <authorList>
            <person name="Wen M."/>
            <person name="Zham M."/>
            <person name="Cabau C."/>
            <person name="Klopp C."/>
            <person name="Donnadieu C."/>
            <person name="Roques C."/>
            <person name="Bouchez O."/>
            <person name="Lampietro C."/>
            <person name="Jouanno E."/>
            <person name="Herpin A."/>
            <person name="Louis A."/>
            <person name="Berthelot C."/>
            <person name="Parey E."/>
            <person name="Roest-Crollius H."/>
            <person name="Braasch I."/>
            <person name="Postlethwait J."/>
            <person name="Robinson-Rechavi M."/>
            <person name="Echchiki A."/>
            <person name="Begum T."/>
            <person name="Montfort J."/>
            <person name="Schartl M."/>
            <person name="Bobe J."/>
            <person name="Guiguen Y."/>
        </authorList>
    </citation>
    <scope>NUCLEOTIDE SEQUENCE [LARGE SCALE GENOMIC DNA]</scope>
    <source>
        <strain evidence="1">M_S1</strain>
        <tissue evidence="1">Blood</tissue>
    </source>
</reference>
<proteinExistence type="predicted"/>
<name>A0A7J6AZ82_AMEME</name>
<dbReference type="EMBL" id="JAAGNN010000007">
    <property type="protein sequence ID" value="KAF4086878.1"/>
    <property type="molecule type" value="Genomic_DNA"/>
</dbReference>